<keyword evidence="1" id="KW-0805">Transcription regulation</keyword>
<dbReference type="InterPro" id="IPR051081">
    <property type="entry name" value="HTH_MetalResp_TranReg"/>
</dbReference>
<reference evidence="6 7" key="1">
    <citation type="submission" date="2019-08" db="EMBL/GenBank/DDBJ databases">
        <title>Genone of Arthrobacter echini P9.</title>
        <authorList>
            <person name="Bowman J.P."/>
        </authorList>
    </citation>
    <scope>NUCLEOTIDE SEQUENCE [LARGE SCALE GENOMIC DNA]</scope>
    <source>
        <strain evidence="6 7">P9</strain>
    </source>
</reference>
<evidence type="ECO:0000313" key="7">
    <source>
        <dbReference type="Proteomes" id="UP000323410"/>
    </source>
</evidence>
<accession>A0A5D0XW37</accession>
<feature type="compositionally biased region" description="Basic and acidic residues" evidence="4">
    <location>
        <begin position="113"/>
        <end position="126"/>
    </location>
</feature>
<dbReference type="PRINTS" id="PR00778">
    <property type="entry name" value="HTHARSR"/>
</dbReference>
<dbReference type="PROSITE" id="PS50987">
    <property type="entry name" value="HTH_ARSR_2"/>
    <property type="match status" value="1"/>
</dbReference>
<evidence type="ECO:0000256" key="2">
    <source>
        <dbReference type="ARBA" id="ARBA00023125"/>
    </source>
</evidence>
<dbReference type="RefSeq" id="WP_148599518.1">
    <property type="nucleotide sequence ID" value="NZ_VSLD01000001.1"/>
</dbReference>
<proteinExistence type="predicted"/>
<comment type="caution">
    <text evidence="6">The sequence shown here is derived from an EMBL/GenBank/DDBJ whole genome shotgun (WGS) entry which is preliminary data.</text>
</comment>
<dbReference type="Proteomes" id="UP000323410">
    <property type="component" value="Unassembled WGS sequence"/>
</dbReference>
<keyword evidence="2" id="KW-0238">DNA-binding</keyword>
<dbReference type="CDD" id="cd00090">
    <property type="entry name" value="HTH_ARSR"/>
    <property type="match status" value="1"/>
</dbReference>
<keyword evidence="3" id="KW-0804">Transcription</keyword>
<dbReference type="SUPFAM" id="SSF46785">
    <property type="entry name" value="Winged helix' DNA-binding domain"/>
    <property type="match status" value="1"/>
</dbReference>
<dbReference type="PANTHER" id="PTHR33154:SF33">
    <property type="entry name" value="TRANSCRIPTIONAL REPRESSOR SDPR"/>
    <property type="match status" value="1"/>
</dbReference>
<evidence type="ECO:0000256" key="1">
    <source>
        <dbReference type="ARBA" id="ARBA00023015"/>
    </source>
</evidence>
<dbReference type="Gene3D" id="1.10.10.10">
    <property type="entry name" value="Winged helix-like DNA-binding domain superfamily/Winged helix DNA-binding domain"/>
    <property type="match status" value="1"/>
</dbReference>
<dbReference type="SMART" id="SM00418">
    <property type="entry name" value="HTH_ARSR"/>
    <property type="match status" value="1"/>
</dbReference>
<dbReference type="InterPro" id="IPR036388">
    <property type="entry name" value="WH-like_DNA-bd_sf"/>
</dbReference>
<gene>
    <name evidence="6" type="ORF">FQ377_01750</name>
</gene>
<evidence type="ECO:0000256" key="3">
    <source>
        <dbReference type="ARBA" id="ARBA00023163"/>
    </source>
</evidence>
<feature type="domain" description="HTH arsR-type" evidence="5">
    <location>
        <begin position="1"/>
        <end position="89"/>
    </location>
</feature>
<dbReference type="OrthoDB" id="3628603at2"/>
<dbReference type="GO" id="GO:0003700">
    <property type="term" value="F:DNA-binding transcription factor activity"/>
    <property type="evidence" value="ECO:0007669"/>
    <property type="project" value="InterPro"/>
</dbReference>
<protein>
    <submittedName>
        <fullName evidence="6">Winged helix-turn-helix transcriptional regulator</fullName>
    </submittedName>
</protein>
<dbReference type="Pfam" id="PF01022">
    <property type="entry name" value="HTH_5"/>
    <property type="match status" value="1"/>
</dbReference>
<dbReference type="NCBIfam" id="NF033788">
    <property type="entry name" value="HTH_metalloreg"/>
    <property type="match status" value="1"/>
</dbReference>
<organism evidence="6 7">
    <name type="scientific">Arthrobacter echini</name>
    <dbReference type="NCBI Taxonomy" id="1529066"/>
    <lineage>
        <taxon>Bacteria</taxon>
        <taxon>Bacillati</taxon>
        <taxon>Actinomycetota</taxon>
        <taxon>Actinomycetes</taxon>
        <taxon>Micrococcales</taxon>
        <taxon>Micrococcaceae</taxon>
        <taxon>Arthrobacter</taxon>
    </lineage>
</organism>
<keyword evidence="7" id="KW-1185">Reference proteome</keyword>
<name>A0A5D0XW37_9MICC</name>
<dbReference type="PANTHER" id="PTHR33154">
    <property type="entry name" value="TRANSCRIPTIONAL REGULATOR, ARSR FAMILY"/>
    <property type="match status" value="1"/>
</dbReference>
<dbReference type="AlphaFoldDB" id="A0A5D0XW37"/>
<sequence>MGFDDVFAVIAERTRRQILENLQDGDKAVGELVVELQVSQPTVSKHLKVLREAGLVTMRAQGQKRFYSLERAPLGRVGSWLSSLGAAGAGEGAAADPVAETASRAAALAAGDEHGRDIRTDDDGARGRVGIVSGRGTLRDPGTAPDGRTAPDAGSAPVGGIAPEGAAVDRALSGAVLAVSDGQFMPEADRPQPGWTVGRAAGRAADLLAHLRRRRDTSV</sequence>
<dbReference type="InterPro" id="IPR011991">
    <property type="entry name" value="ArsR-like_HTH"/>
</dbReference>
<dbReference type="GO" id="GO:0003677">
    <property type="term" value="F:DNA binding"/>
    <property type="evidence" value="ECO:0007669"/>
    <property type="project" value="UniProtKB-KW"/>
</dbReference>
<evidence type="ECO:0000259" key="5">
    <source>
        <dbReference type="PROSITE" id="PS50987"/>
    </source>
</evidence>
<evidence type="ECO:0000313" key="6">
    <source>
        <dbReference type="EMBL" id="TYD00212.1"/>
    </source>
</evidence>
<dbReference type="EMBL" id="VSLD01000001">
    <property type="protein sequence ID" value="TYD00212.1"/>
    <property type="molecule type" value="Genomic_DNA"/>
</dbReference>
<feature type="region of interest" description="Disordered" evidence="4">
    <location>
        <begin position="113"/>
        <end position="162"/>
    </location>
</feature>
<evidence type="ECO:0000256" key="4">
    <source>
        <dbReference type="SAM" id="MobiDB-lite"/>
    </source>
</evidence>
<dbReference type="InterPro" id="IPR001845">
    <property type="entry name" value="HTH_ArsR_DNA-bd_dom"/>
</dbReference>
<dbReference type="InterPro" id="IPR036390">
    <property type="entry name" value="WH_DNA-bd_sf"/>
</dbReference>